<dbReference type="EMBL" id="CAFBLP010000039">
    <property type="protein sequence ID" value="CAB4882321.1"/>
    <property type="molecule type" value="Genomic_DNA"/>
</dbReference>
<name>A0A6J7EJM0_9ZZZZ</name>
<feature type="compositionally biased region" description="Basic and acidic residues" evidence="1">
    <location>
        <begin position="182"/>
        <end position="198"/>
    </location>
</feature>
<protein>
    <submittedName>
        <fullName evidence="2">Unannotated protein</fullName>
    </submittedName>
</protein>
<gene>
    <name evidence="2" type="ORF">UFOPK3376_01663</name>
</gene>
<accession>A0A6J7EJM0</accession>
<organism evidence="2">
    <name type="scientific">freshwater metagenome</name>
    <dbReference type="NCBI Taxonomy" id="449393"/>
    <lineage>
        <taxon>unclassified sequences</taxon>
        <taxon>metagenomes</taxon>
        <taxon>ecological metagenomes</taxon>
    </lineage>
</organism>
<evidence type="ECO:0000256" key="1">
    <source>
        <dbReference type="SAM" id="MobiDB-lite"/>
    </source>
</evidence>
<feature type="compositionally biased region" description="Basic residues" evidence="1">
    <location>
        <begin position="101"/>
        <end position="122"/>
    </location>
</feature>
<dbReference type="AlphaFoldDB" id="A0A6J7EJM0"/>
<evidence type="ECO:0000313" key="2">
    <source>
        <dbReference type="EMBL" id="CAB4882321.1"/>
    </source>
</evidence>
<sequence>MQNVATRVALLDDRHHTLGLTGPGIEHPRRLHRREPGTERKPTVHIGKQERIGRRKETHLARCRHRRNHRVRHNLGRNIIETRNRGLHTTGEHRHEPGGQRSRHRHVERHRPNTRQRHTTSTRHLHMQNVATRVTLLDDSHHTLGLTGPGIEHPRRLHRREVSHGARRWWGEKEHLVRVARRETGEHASGRESVEQRPRLSRTGRRCVLQDPGDCAGHVRSGHGGAADRLRRGVRGLAQPIHVPRRQDLRSRREQIDARPMVGIARDAVNAGRGTHGDGRRHPCRAVEAAVIAVIAGRHDHGDTIGDHVVDRCIQCGRWIATQAHVHHGRHPGQVIVHDPLERGDDVGAQARAVARQHLHRNQRHILGDPVGGATDDAGHMGAVSVAVLGLGAVAKVDPRRSDDSCSKLGVGQAGTGVDDVGSDATTGRPIGIGVVEGLLALIDAVESPRRTALAPCHADGRIHLDAHDSGIRAQAAEVGGRERPGEALEPMCPHPLGRTARSPLKRHGRREGLIRGKAHDVARRSGLGATRHRGR</sequence>
<reference evidence="2" key="1">
    <citation type="submission" date="2020-05" db="EMBL/GenBank/DDBJ databases">
        <authorList>
            <person name="Chiriac C."/>
            <person name="Salcher M."/>
            <person name="Ghai R."/>
            <person name="Kavagutti S V."/>
        </authorList>
    </citation>
    <scope>NUCLEOTIDE SEQUENCE</scope>
</reference>
<feature type="region of interest" description="Disordered" evidence="1">
    <location>
        <begin position="479"/>
        <end position="503"/>
    </location>
</feature>
<feature type="compositionally biased region" description="Basic and acidic residues" evidence="1">
    <location>
        <begin position="34"/>
        <end position="44"/>
    </location>
</feature>
<feature type="compositionally biased region" description="Basic and acidic residues" evidence="1">
    <location>
        <begin position="85"/>
        <end position="98"/>
    </location>
</feature>
<feature type="region of interest" description="Disordered" evidence="1">
    <location>
        <begin position="182"/>
        <end position="230"/>
    </location>
</feature>
<feature type="region of interest" description="Disordered" evidence="1">
    <location>
        <begin position="19"/>
        <end position="44"/>
    </location>
</feature>
<feature type="region of interest" description="Disordered" evidence="1">
    <location>
        <begin position="85"/>
        <end position="122"/>
    </location>
</feature>
<proteinExistence type="predicted"/>